<keyword evidence="1" id="KW-0812">Transmembrane</keyword>
<feature type="transmembrane region" description="Helical" evidence="1">
    <location>
        <begin position="288"/>
        <end position="306"/>
    </location>
</feature>
<evidence type="ECO:0008006" key="4">
    <source>
        <dbReference type="Google" id="ProtNLM"/>
    </source>
</evidence>
<dbReference type="Proteomes" id="UP000287563">
    <property type="component" value="Unassembled WGS sequence"/>
</dbReference>
<feature type="transmembrane region" description="Helical" evidence="1">
    <location>
        <begin position="224"/>
        <end position="245"/>
    </location>
</feature>
<sequence>MELTSDDALNFSRGVERFSVLEFRPHFPGYPAFIGLSRLAAIWIEAAVASIWVSMLSAMLIPLLVARLVYLLSSSWPAATLGCVLALMQPLLASMALSGLSDSAAIMVFLLALIAALQQKHSMVGFWIGLMLATRPSYLPLALGMAMLPCWGNYVGSKIRAYLQASIAIAAIGSLSLGFIWFHDGAAYFEEGIRFTQGHFTIWGNTVEGDNASLWQWVEALGKGFGWLGLIVVLVSLFSAVIGLASAPMSKSLNFRNQASRRQQLALTAVIAWLYWAWITFGQNPDNLRHWAPVLFLFLTVLPVQLAGLQKIFEASRLGVVAVSVLGICPVFYCLILGYQNVQSAPSQAPIQQAMSWIRANPKVTVVGTNYSVNLLRAQLGSHAIYDMYYPSSKLALVNAHKRTPQSAWRLSGTRLTDQQLVTEFSPRFIGERRLFLYQISQ</sequence>
<dbReference type="OrthoDB" id="244199at2"/>
<keyword evidence="1" id="KW-1133">Transmembrane helix</keyword>
<accession>A0A3S3QSB5</accession>
<organism evidence="2 3">
    <name type="scientific">Photobacterium chitinilyticum</name>
    <dbReference type="NCBI Taxonomy" id="2485123"/>
    <lineage>
        <taxon>Bacteria</taxon>
        <taxon>Pseudomonadati</taxon>
        <taxon>Pseudomonadota</taxon>
        <taxon>Gammaproteobacteria</taxon>
        <taxon>Vibrionales</taxon>
        <taxon>Vibrionaceae</taxon>
        <taxon>Photobacterium</taxon>
    </lineage>
</organism>
<comment type="caution">
    <text evidence="2">The sequence shown here is derived from an EMBL/GenBank/DDBJ whole genome shotgun (WGS) entry which is preliminary data.</text>
</comment>
<evidence type="ECO:0000256" key="1">
    <source>
        <dbReference type="SAM" id="Phobius"/>
    </source>
</evidence>
<gene>
    <name evidence="2" type="ORF">EDI28_01690</name>
</gene>
<keyword evidence="3" id="KW-1185">Reference proteome</keyword>
<proteinExistence type="predicted"/>
<keyword evidence="1" id="KW-0472">Membrane</keyword>
<evidence type="ECO:0000313" key="2">
    <source>
        <dbReference type="EMBL" id="RWX57647.1"/>
    </source>
</evidence>
<feature type="transmembrane region" description="Helical" evidence="1">
    <location>
        <begin position="95"/>
        <end position="117"/>
    </location>
</feature>
<name>A0A3S3QSB5_9GAMM</name>
<feature type="transmembrane region" description="Helical" evidence="1">
    <location>
        <begin position="68"/>
        <end position="88"/>
    </location>
</feature>
<feature type="transmembrane region" description="Helical" evidence="1">
    <location>
        <begin position="40"/>
        <end position="62"/>
    </location>
</feature>
<protein>
    <recommendedName>
        <fullName evidence="4">Glycosyltransferase RgtA/B/C/D-like domain-containing protein</fullName>
    </recommendedName>
</protein>
<dbReference type="EMBL" id="RJLM01000001">
    <property type="protein sequence ID" value="RWX57647.1"/>
    <property type="molecule type" value="Genomic_DNA"/>
</dbReference>
<feature type="transmembrane region" description="Helical" evidence="1">
    <location>
        <begin position="162"/>
        <end position="182"/>
    </location>
</feature>
<dbReference type="AlphaFoldDB" id="A0A3S3QSB5"/>
<reference evidence="2 3" key="1">
    <citation type="submission" date="2018-11" db="EMBL/GenBank/DDBJ databases">
        <title>Photobacterium sp. BEI247 sp. nov., a marine bacterium isolated from Yongle Blue Hole in the South China Sea.</title>
        <authorList>
            <person name="Wang X."/>
        </authorList>
    </citation>
    <scope>NUCLEOTIDE SEQUENCE [LARGE SCALE GENOMIC DNA]</scope>
    <source>
        <strain evidence="3">BEI247</strain>
    </source>
</reference>
<feature type="transmembrane region" description="Helical" evidence="1">
    <location>
        <begin position="318"/>
        <end position="339"/>
    </location>
</feature>
<feature type="transmembrane region" description="Helical" evidence="1">
    <location>
        <begin position="265"/>
        <end position="282"/>
    </location>
</feature>
<evidence type="ECO:0000313" key="3">
    <source>
        <dbReference type="Proteomes" id="UP000287563"/>
    </source>
</evidence>